<proteinExistence type="inferred from homology"/>
<feature type="chain" id="PRO_5015902733" evidence="8">
    <location>
        <begin position="36"/>
        <end position="599"/>
    </location>
</feature>
<gene>
    <name evidence="11" type="ORF">DM484_08180</name>
</gene>
<evidence type="ECO:0000256" key="8">
    <source>
        <dbReference type="SAM" id="SignalP"/>
    </source>
</evidence>
<evidence type="ECO:0000256" key="1">
    <source>
        <dbReference type="ARBA" id="ARBA00004651"/>
    </source>
</evidence>
<evidence type="ECO:0000256" key="7">
    <source>
        <dbReference type="SAM" id="Phobius"/>
    </source>
</evidence>
<keyword evidence="8" id="KW-0732">Signal</keyword>
<protein>
    <submittedName>
        <fullName evidence="11">Mechanosensitive ion channel protein MscS</fullName>
    </submittedName>
</protein>
<dbReference type="EMBL" id="QJPH01000263">
    <property type="protein sequence ID" value="PZN81598.1"/>
    <property type="molecule type" value="Genomic_DNA"/>
</dbReference>
<evidence type="ECO:0000313" key="12">
    <source>
        <dbReference type="Proteomes" id="UP000249396"/>
    </source>
</evidence>
<dbReference type="InterPro" id="IPR006685">
    <property type="entry name" value="MscS_channel_2nd"/>
</dbReference>
<feature type="transmembrane region" description="Helical" evidence="7">
    <location>
        <begin position="319"/>
        <end position="340"/>
    </location>
</feature>
<feature type="transmembrane region" description="Helical" evidence="7">
    <location>
        <begin position="385"/>
        <end position="404"/>
    </location>
</feature>
<dbReference type="InterPro" id="IPR049278">
    <property type="entry name" value="MS_channel_C"/>
</dbReference>
<dbReference type="InterPro" id="IPR023408">
    <property type="entry name" value="MscS_beta-dom_sf"/>
</dbReference>
<comment type="similarity">
    <text evidence="2">Belongs to the MscS (TC 1.A.23) family.</text>
</comment>
<evidence type="ECO:0000256" key="4">
    <source>
        <dbReference type="ARBA" id="ARBA00022692"/>
    </source>
</evidence>
<feature type="domain" description="Mechanosensitive ion channel MscS" evidence="9">
    <location>
        <begin position="407"/>
        <end position="471"/>
    </location>
</feature>
<keyword evidence="4 7" id="KW-0812">Transmembrane</keyword>
<evidence type="ECO:0000256" key="6">
    <source>
        <dbReference type="ARBA" id="ARBA00023136"/>
    </source>
</evidence>
<dbReference type="Gene3D" id="1.10.287.1260">
    <property type="match status" value="1"/>
</dbReference>
<dbReference type="PANTHER" id="PTHR43634">
    <property type="entry name" value="OW CONDUCTANCE MECHANOSENSITIVE CHANNEL"/>
    <property type="match status" value="1"/>
</dbReference>
<keyword evidence="3" id="KW-1003">Cell membrane</keyword>
<dbReference type="Gene3D" id="2.30.30.60">
    <property type="match status" value="1"/>
</dbReference>
<dbReference type="Proteomes" id="UP000249396">
    <property type="component" value="Unassembled WGS sequence"/>
</dbReference>
<feature type="transmembrane region" description="Helical" evidence="7">
    <location>
        <begin position="285"/>
        <end position="313"/>
    </location>
</feature>
<dbReference type="GO" id="GO:0008381">
    <property type="term" value="F:mechanosensitive monoatomic ion channel activity"/>
    <property type="evidence" value="ECO:0007669"/>
    <property type="project" value="UniProtKB-ARBA"/>
</dbReference>
<dbReference type="SUPFAM" id="SSF50182">
    <property type="entry name" value="Sm-like ribonucleoproteins"/>
    <property type="match status" value="1"/>
</dbReference>
<dbReference type="Gene3D" id="3.30.70.100">
    <property type="match status" value="1"/>
</dbReference>
<evidence type="ECO:0000259" key="9">
    <source>
        <dbReference type="Pfam" id="PF00924"/>
    </source>
</evidence>
<keyword evidence="6 7" id="KW-0472">Membrane</keyword>
<reference evidence="11 12" key="1">
    <citation type="journal article" date="2018" name="Aquat. Microb. Ecol.">
        <title>Gammaproteobacterial methanotrophs dominate.</title>
        <authorList>
            <person name="Rissanen A.J."/>
            <person name="Saarenheimo J."/>
            <person name="Tiirola M."/>
            <person name="Peura S."/>
            <person name="Aalto S.L."/>
            <person name="Karvinen A."/>
            <person name="Nykanen H."/>
        </authorList>
    </citation>
    <scope>NUCLEOTIDE SEQUENCE [LARGE SCALE GENOMIC DNA]</scope>
    <source>
        <strain evidence="11">AMbin10</strain>
    </source>
</reference>
<dbReference type="GO" id="GO:0005886">
    <property type="term" value="C:plasma membrane"/>
    <property type="evidence" value="ECO:0007669"/>
    <property type="project" value="UniProtKB-SubCell"/>
</dbReference>
<dbReference type="InterPro" id="IPR011066">
    <property type="entry name" value="MscS_channel_C_sf"/>
</dbReference>
<feature type="signal peptide" evidence="8">
    <location>
        <begin position="1"/>
        <end position="35"/>
    </location>
</feature>
<evidence type="ECO:0000256" key="3">
    <source>
        <dbReference type="ARBA" id="ARBA00022475"/>
    </source>
</evidence>
<dbReference type="InterPro" id="IPR045042">
    <property type="entry name" value="YnaI-like"/>
</dbReference>
<name>A0A2W4RPA0_9GAMM</name>
<evidence type="ECO:0000256" key="2">
    <source>
        <dbReference type="ARBA" id="ARBA00008017"/>
    </source>
</evidence>
<dbReference type="InterPro" id="IPR011014">
    <property type="entry name" value="MscS_channel_TM-2"/>
</dbReference>
<feature type="domain" description="Mechanosensitive ion channel MscS C-terminal" evidence="10">
    <location>
        <begin position="484"/>
        <end position="563"/>
    </location>
</feature>
<dbReference type="SUPFAM" id="SSF82861">
    <property type="entry name" value="Mechanosensitive channel protein MscS (YggB), transmembrane region"/>
    <property type="match status" value="1"/>
</dbReference>
<organism evidence="11 12">
    <name type="scientific">Candidatus Methylumidiphilus alinenensis</name>
    <dbReference type="NCBI Taxonomy" id="2202197"/>
    <lineage>
        <taxon>Bacteria</taxon>
        <taxon>Pseudomonadati</taxon>
        <taxon>Pseudomonadota</taxon>
        <taxon>Gammaproteobacteria</taxon>
        <taxon>Methylococcales</taxon>
        <taxon>Candidatus Methylumidiphilus</taxon>
    </lineage>
</organism>
<evidence type="ECO:0000256" key="5">
    <source>
        <dbReference type="ARBA" id="ARBA00022989"/>
    </source>
</evidence>
<accession>A0A2W4RPA0</accession>
<feature type="transmembrane region" description="Helical" evidence="7">
    <location>
        <begin position="245"/>
        <end position="265"/>
    </location>
</feature>
<evidence type="ECO:0000259" key="10">
    <source>
        <dbReference type="Pfam" id="PF21082"/>
    </source>
</evidence>
<evidence type="ECO:0000313" key="11">
    <source>
        <dbReference type="EMBL" id="PZN81598.1"/>
    </source>
</evidence>
<comment type="caution">
    <text evidence="11">The sequence shown here is derived from an EMBL/GenBank/DDBJ whole genome shotgun (WGS) entry which is preliminary data.</text>
</comment>
<dbReference type="AlphaFoldDB" id="A0A2W4RPA0"/>
<keyword evidence="5 7" id="KW-1133">Transmembrane helix</keyword>
<dbReference type="PANTHER" id="PTHR43634:SF2">
    <property type="entry name" value="LOW CONDUCTANCE MECHANOSENSITIVE CHANNEL YNAI"/>
    <property type="match status" value="1"/>
</dbReference>
<dbReference type="InterPro" id="IPR010920">
    <property type="entry name" value="LSM_dom_sf"/>
</dbReference>
<dbReference type="Pfam" id="PF00924">
    <property type="entry name" value="MS_channel_2nd"/>
    <property type="match status" value="1"/>
</dbReference>
<dbReference type="Pfam" id="PF21082">
    <property type="entry name" value="MS_channel_3rd"/>
    <property type="match status" value="1"/>
</dbReference>
<comment type="subcellular location">
    <subcellularLocation>
        <location evidence="1">Cell membrane</location>
        <topology evidence="1">Multi-pass membrane protein</topology>
    </subcellularLocation>
</comment>
<feature type="transmembrane region" description="Helical" evidence="7">
    <location>
        <begin position="361"/>
        <end position="379"/>
    </location>
</feature>
<dbReference type="SUPFAM" id="SSF82689">
    <property type="entry name" value="Mechanosensitive channel protein MscS (YggB), C-terminal domain"/>
    <property type="match status" value="1"/>
</dbReference>
<sequence length="599" mass="66687">MIRKTNLSFCIPKPCLAAVLLALWVCQLLVGPAFAGEANPLQPIDTSSPRSTLLGFLRVMNEAYPKGYGLLQTYLASPRLYLSPEEVSTLQEYRSNLITAERSLDLSDLSPSMARESSRRRTIQLKEIFDRIGLPPLESVPDEQAMAKEEFKRWAVPGTDIHIARIEKGPRAGEYLFSAETVAQIPEFYDKVKNLPYKPGATAGWHEFGTYNPMGVALALYEIVPPRWVVDLPLWTRASFFDQPLWRWFGIVTVLGVGLAAILLCHRLSRHWAGQATSASRWADLLRPISVVVVSPFVVLVLTDVLRISGIIYQVATPFLWTVFYFSLTWTVWVAGSAVAESVISYEKLRASSIDSQLIRLVLRLMTTVMATAILVAGADQVGLPAYSVLAGLGVGGLAVALAAQQTLANLLGSIIIMVEKPFAIGHWIKVKDMEGIVEDVGFRSTRIRTFYDSLVTIPSSQMVSSTVDNMELREYRQIKTLLNLTYDTPVEKIERFIGGVRHIIETHPDTRKDNIQVVFNDLAPNSLDILMNFFLKVPSRMDELMGRQAILLDILRLAEGMGVRFAFPTQTLHIESLSGELRTISDGPVGLPVKPMRQ</sequence>